<evidence type="ECO:0000313" key="2">
    <source>
        <dbReference type="EMBL" id="KAK4006381.1"/>
    </source>
</evidence>
<accession>A0ABQ9Z0E9</accession>
<feature type="compositionally biased region" description="Acidic residues" evidence="1">
    <location>
        <begin position="23"/>
        <end position="47"/>
    </location>
</feature>
<dbReference type="EMBL" id="JAOYFB010000002">
    <property type="protein sequence ID" value="KAK4006381.1"/>
    <property type="molecule type" value="Genomic_DNA"/>
</dbReference>
<organism evidence="2 3">
    <name type="scientific">Daphnia magna</name>
    <dbReference type="NCBI Taxonomy" id="35525"/>
    <lineage>
        <taxon>Eukaryota</taxon>
        <taxon>Metazoa</taxon>
        <taxon>Ecdysozoa</taxon>
        <taxon>Arthropoda</taxon>
        <taxon>Crustacea</taxon>
        <taxon>Branchiopoda</taxon>
        <taxon>Diplostraca</taxon>
        <taxon>Cladocera</taxon>
        <taxon>Anomopoda</taxon>
        <taxon>Daphniidae</taxon>
        <taxon>Daphnia</taxon>
    </lineage>
</organism>
<protein>
    <submittedName>
        <fullName evidence="2">Uncharacterized protein</fullName>
    </submittedName>
</protein>
<feature type="compositionally biased region" description="Basic and acidic residues" evidence="1">
    <location>
        <begin position="48"/>
        <end position="73"/>
    </location>
</feature>
<comment type="caution">
    <text evidence="2">The sequence shown here is derived from an EMBL/GenBank/DDBJ whole genome shotgun (WGS) entry which is preliminary data.</text>
</comment>
<evidence type="ECO:0000313" key="3">
    <source>
        <dbReference type="Proteomes" id="UP001234178"/>
    </source>
</evidence>
<name>A0ABQ9Z0E9_9CRUS</name>
<evidence type="ECO:0000256" key="1">
    <source>
        <dbReference type="SAM" id="MobiDB-lite"/>
    </source>
</evidence>
<sequence>MKRIEEFSALLEKESKQVMVSDSDSEEDKDDETEEQDENNQDEEEDLSEKNKNVDQHETEKKDKREKDGNIEKIKRELQGTQTQFENYKQITKAELEVKDIEIAKLIKLNLFLQTSNKTSIFISPHNASYLLIFIIIALPEKIEETARSSKSNKAAEPIAEWKDEVISTVVSFLLFIFNPSS</sequence>
<feature type="region of interest" description="Disordered" evidence="1">
    <location>
        <begin position="13"/>
        <end position="73"/>
    </location>
</feature>
<dbReference type="Proteomes" id="UP001234178">
    <property type="component" value="Unassembled WGS sequence"/>
</dbReference>
<keyword evidence="3" id="KW-1185">Reference proteome</keyword>
<gene>
    <name evidence="2" type="ORF">OUZ56_011534</name>
</gene>
<proteinExistence type="predicted"/>
<reference evidence="2 3" key="1">
    <citation type="journal article" date="2023" name="Nucleic Acids Res.">
        <title>The hologenome of Daphnia magna reveals possible DNA methylation and microbiome-mediated evolution of the host genome.</title>
        <authorList>
            <person name="Chaturvedi A."/>
            <person name="Li X."/>
            <person name="Dhandapani V."/>
            <person name="Marshall H."/>
            <person name="Kissane S."/>
            <person name="Cuenca-Cambronero M."/>
            <person name="Asole G."/>
            <person name="Calvet F."/>
            <person name="Ruiz-Romero M."/>
            <person name="Marangio P."/>
            <person name="Guigo R."/>
            <person name="Rago D."/>
            <person name="Mirbahai L."/>
            <person name="Eastwood N."/>
            <person name="Colbourne J.K."/>
            <person name="Zhou J."/>
            <person name="Mallon E."/>
            <person name="Orsini L."/>
        </authorList>
    </citation>
    <scope>NUCLEOTIDE SEQUENCE [LARGE SCALE GENOMIC DNA]</scope>
    <source>
        <strain evidence="2">LRV0_1</strain>
    </source>
</reference>